<dbReference type="InterPro" id="IPR046700">
    <property type="entry name" value="DUF6570"/>
</dbReference>
<dbReference type="OrthoDB" id="5976378at2759"/>
<sequence>MIPSCFPHELQNLTQIEEMLIARALPIMRVYIKPGGQRGYWGHCINLPQNVKELAMSLPRYPKDIAVIIVKAKGLMTVETDDDIVPDDNCSPDVGPPTDNPSEDIVYNDSTEMSSFLPVGEQQQQEIEAVRNQLSENEPMPWPSVENEPLNGYQISHLATMAFPTLFPDGKGDPIY</sequence>
<protein>
    <recommendedName>
        <fullName evidence="1">DUF6570 domain-containing protein</fullName>
    </recommendedName>
</protein>
<dbReference type="EMBL" id="CACRXK020015748">
    <property type="protein sequence ID" value="CAB4028820.1"/>
    <property type="molecule type" value="Genomic_DNA"/>
</dbReference>
<organism evidence="2 3">
    <name type="scientific">Paramuricea clavata</name>
    <name type="common">Red gorgonian</name>
    <name type="synonym">Violescent sea-whip</name>
    <dbReference type="NCBI Taxonomy" id="317549"/>
    <lineage>
        <taxon>Eukaryota</taxon>
        <taxon>Metazoa</taxon>
        <taxon>Cnidaria</taxon>
        <taxon>Anthozoa</taxon>
        <taxon>Octocorallia</taxon>
        <taxon>Malacalcyonacea</taxon>
        <taxon>Plexauridae</taxon>
        <taxon>Paramuricea</taxon>
    </lineage>
</organism>
<evidence type="ECO:0000259" key="1">
    <source>
        <dbReference type="Pfam" id="PF20209"/>
    </source>
</evidence>
<proteinExistence type="predicted"/>
<keyword evidence="3" id="KW-1185">Reference proteome</keyword>
<gene>
    <name evidence="2" type="ORF">PACLA_8A024086</name>
</gene>
<accession>A0A6S7JII1</accession>
<comment type="caution">
    <text evidence="2">The sequence shown here is derived from an EMBL/GenBank/DDBJ whole genome shotgun (WGS) entry which is preliminary data.</text>
</comment>
<evidence type="ECO:0000313" key="2">
    <source>
        <dbReference type="EMBL" id="CAB4028820.1"/>
    </source>
</evidence>
<reference evidence="2" key="1">
    <citation type="submission" date="2020-04" db="EMBL/GenBank/DDBJ databases">
        <authorList>
            <person name="Alioto T."/>
            <person name="Alioto T."/>
            <person name="Gomez Garrido J."/>
        </authorList>
    </citation>
    <scope>NUCLEOTIDE SEQUENCE</scope>
    <source>
        <strain evidence="2">A484AB</strain>
    </source>
</reference>
<feature type="domain" description="DUF6570" evidence="1">
    <location>
        <begin position="6"/>
        <end position="69"/>
    </location>
</feature>
<dbReference type="Pfam" id="PF20209">
    <property type="entry name" value="DUF6570"/>
    <property type="match status" value="1"/>
</dbReference>
<evidence type="ECO:0000313" key="3">
    <source>
        <dbReference type="Proteomes" id="UP001152795"/>
    </source>
</evidence>
<dbReference type="Proteomes" id="UP001152795">
    <property type="component" value="Unassembled WGS sequence"/>
</dbReference>
<dbReference type="AlphaFoldDB" id="A0A6S7JII1"/>
<name>A0A6S7JII1_PARCT</name>